<evidence type="ECO:0000313" key="3">
    <source>
        <dbReference type="Proteomes" id="UP000801492"/>
    </source>
</evidence>
<feature type="domain" description="C2H2-type" evidence="1">
    <location>
        <begin position="104"/>
        <end position="124"/>
    </location>
</feature>
<dbReference type="OrthoDB" id="6677380at2759"/>
<sequence>MNLHIVKSRESEQFVEYDLIKVLKCSMCLGYLLPSLYKNPTSDNTICFYCHYQFTEVEPELNKETIEKVSKTNFPCRWRGCETTKLGVNLVDQELSCKHRMFKCPVCTDDMIKREDVISHVKEHGSYRGQG</sequence>
<proteinExistence type="predicted"/>
<dbReference type="EMBL" id="VTPC01001572">
    <property type="protein sequence ID" value="KAF2901499.1"/>
    <property type="molecule type" value="Genomic_DNA"/>
</dbReference>
<organism evidence="2 3">
    <name type="scientific">Ignelater luminosus</name>
    <name type="common">Cucubano</name>
    <name type="synonym">Pyrophorus luminosus</name>
    <dbReference type="NCBI Taxonomy" id="2038154"/>
    <lineage>
        <taxon>Eukaryota</taxon>
        <taxon>Metazoa</taxon>
        <taxon>Ecdysozoa</taxon>
        <taxon>Arthropoda</taxon>
        <taxon>Hexapoda</taxon>
        <taxon>Insecta</taxon>
        <taxon>Pterygota</taxon>
        <taxon>Neoptera</taxon>
        <taxon>Endopterygota</taxon>
        <taxon>Coleoptera</taxon>
        <taxon>Polyphaga</taxon>
        <taxon>Elateriformia</taxon>
        <taxon>Elateroidea</taxon>
        <taxon>Elateridae</taxon>
        <taxon>Agrypninae</taxon>
        <taxon>Pyrophorini</taxon>
        <taxon>Ignelater</taxon>
    </lineage>
</organism>
<name>A0A8K0GIT5_IGNLU</name>
<evidence type="ECO:0000259" key="1">
    <source>
        <dbReference type="PROSITE" id="PS00028"/>
    </source>
</evidence>
<accession>A0A8K0GIT5</accession>
<comment type="caution">
    <text evidence="2">The sequence shown here is derived from an EMBL/GenBank/DDBJ whole genome shotgun (WGS) entry which is preliminary data.</text>
</comment>
<dbReference type="Proteomes" id="UP000801492">
    <property type="component" value="Unassembled WGS sequence"/>
</dbReference>
<gene>
    <name evidence="2" type="ORF">ILUMI_04682</name>
</gene>
<reference evidence="2" key="1">
    <citation type="submission" date="2019-08" db="EMBL/GenBank/DDBJ databases">
        <title>The genome of the North American firefly Photinus pyralis.</title>
        <authorList>
            <consortium name="Photinus pyralis genome working group"/>
            <person name="Fallon T.R."/>
            <person name="Sander Lower S.E."/>
            <person name="Weng J.-K."/>
        </authorList>
    </citation>
    <scope>NUCLEOTIDE SEQUENCE</scope>
    <source>
        <strain evidence="2">TRF0915ILg1</strain>
        <tissue evidence="2">Whole body</tissue>
    </source>
</reference>
<dbReference type="InterPro" id="IPR013087">
    <property type="entry name" value="Znf_C2H2_type"/>
</dbReference>
<dbReference type="PROSITE" id="PS00028">
    <property type="entry name" value="ZINC_FINGER_C2H2_1"/>
    <property type="match status" value="1"/>
</dbReference>
<dbReference type="AlphaFoldDB" id="A0A8K0GIT5"/>
<keyword evidence="3" id="KW-1185">Reference proteome</keyword>
<evidence type="ECO:0000313" key="2">
    <source>
        <dbReference type="EMBL" id="KAF2901499.1"/>
    </source>
</evidence>
<protein>
    <recommendedName>
        <fullName evidence="1">C2H2-type domain-containing protein</fullName>
    </recommendedName>
</protein>